<dbReference type="PANTHER" id="PTHR46233">
    <property type="entry name" value="HYDROXYACYLGLUTATHIONE HYDROLASE GLOC"/>
    <property type="match status" value="1"/>
</dbReference>
<keyword evidence="3" id="KW-0378">Hydrolase</keyword>
<gene>
    <name evidence="6" type="ORF">ICI42_01215</name>
</gene>
<evidence type="ECO:0000256" key="3">
    <source>
        <dbReference type="ARBA" id="ARBA00022801"/>
    </source>
</evidence>
<protein>
    <submittedName>
        <fullName evidence="6">MBL fold metallo-hydrolase</fullName>
    </submittedName>
</protein>
<evidence type="ECO:0000313" key="6">
    <source>
        <dbReference type="EMBL" id="MBD0413275.1"/>
    </source>
</evidence>
<evidence type="ECO:0000256" key="4">
    <source>
        <dbReference type="ARBA" id="ARBA00022833"/>
    </source>
</evidence>
<evidence type="ECO:0000313" key="7">
    <source>
        <dbReference type="Proteomes" id="UP000643405"/>
    </source>
</evidence>
<dbReference type="Proteomes" id="UP000643405">
    <property type="component" value="Unassembled WGS sequence"/>
</dbReference>
<dbReference type="GO" id="GO:0016787">
    <property type="term" value="F:hydrolase activity"/>
    <property type="evidence" value="ECO:0007669"/>
    <property type="project" value="UniProtKB-KW"/>
</dbReference>
<dbReference type="PANTHER" id="PTHR46233:SF3">
    <property type="entry name" value="HYDROXYACYLGLUTATHIONE HYDROLASE GLOC"/>
    <property type="match status" value="1"/>
</dbReference>
<dbReference type="InterPro" id="IPR051453">
    <property type="entry name" value="MBL_Glyoxalase_II"/>
</dbReference>
<dbReference type="EMBL" id="JACVVX010000001">
    <property type="protein sequence ID" value="MBD0413275.1"/>
    <property type="molecule type" value="Genomic_DNA"/>
</dbReference>
<reference evidence="6" key="1">
    <citation type="submission" date="2020-09" db="EMBL/GenBank/DDBJ databases">
        <title>Genome seq and assembly of Tianweitania sp.</title>
        <authorList>
            <person name="Chhetri G."/>
        </authorList>
    </citation>
    <scope>NUCLEOTIDE SEQUENCE</scope>
    <source>
        <strain evidence="6">Rool2</strain>
    </source>
</reference>
<comment type="caution">
    <text evidence="6">The sequence shown here is derived from an EMBL/GenBank/DDBJ whole genome shotgun (WGS) entry which is preliminary data.</text>
</comment>
<accession>A0A8J6U3U7</accession>
<evidence type="ECO:0000259" key="5">
    <source>
        <dbReference type="SMART" id="SM00849"/>
    </source>
</evidence>
<keyword evidence="7" id="KW-1185">Reference proteome</keyword>
<dbReference type="InterPro" id="IPR036866">
    <property type="entry name" value="RibonucZ/Hydroxyglut_hydro"/>
</dbReference>
<dbReference type="RefSeq" id="WP_188162720.1">
    <property type="nucleotide sequence ID" value="NZ_JACVVX010000001.1"/>
</dbReference>
<dbReference type="AlphaFoldDB" id="A0A8J6U3U7"/>
<dbReference type="SUPFAM" id="SSF56281">
    <property type="entry name" value="Metallo-hydrolase/oxidoreductase"/>
    <property type="match status" value="1"/>
</dbReference>
<dbReference type="GO" id="GO:0046872">
    <property type="term" value="F:metal ion binding"/>
    <property type="evidence" value="ECO:0007669"/>
    <property type="project" value="UniProtKB-KW"/>
</dbReference>
<dbReference type="SMART" id="SM00849">
    <property type="entry name" value="Lactamase_B"/>
    <property type="match status" value="1"/>
</dbReference>
<keyword evidence="4" id="KW-0862">Zinc</keyword>
<evidence type="ECO:0000256" key="2">
    <source>
        <dbReference type="ARBA" id="ARBA00022723"/>
    </source>
</evidence>
<dbReference type="Gene3D" id="3.60.15.10">
    <property type="entry name" value="Ribonuclease Z/Hydroxyacylglutathione hydrolase-like"/>
    <property type="match status" value="1"/>
</dbReference>
<sequence>MAEWLPVDGVEGADIFAIINKPSITNSNAYLVRTPSQLLVFDPGASAAQIDALNAEIADVLAQTPRRTILFLTHAHFDHFGAVERLVTGSERPTTILHAAGALALREKDRHHTLAILYRDVVLPDLPVDAVLFDADPAPGLRREWRDGPDGALVQVELFPLHDGHEIEIYATPGHSTCSCTFRIGRHLIIGDVTFGASPGLAGLSGWSGDGLLYSTRLIRHLIERHDIATCWLGHGNALTGTAALSALAATEKQLSTLNGIAEMDEDRITLLRQFAVELLQEIERIFTLIGARLMLVALHLENLEEQQEAERLAKLLDVDDVETQIAEFRQFCRSFAQGGQPELSVAMKAAGTMGRLRRVLTDTESSMHSLASRAEHLIDAFLQTIRGLTFQANMERVALFELVGNLVRREQALPVSAEDFLAASDDADEFRRLLVINLSSGSVLRGCAIEISGGQDDAPFAGEVVTDGARFQNILLSTLETLASRSAAKAIAIDMAEQGGRITLHIAADGNGKGFPLIRARLYERAMEQIGGQFAVEADKIVIGFPLAAQTGRSADRRRLDEQEAG</sequence>
<dbReference type="CDD" id="cd06262">
    <property type="entry name" value="metallo-hydrolase-like_MBL-fold"/>
    <property type="match status" value="1"/>
</dbReference>
<dbReference type="Pfam" id="PF00753">
    <property type="entry name" value="Lactamase_B"/>
    <property type="match status" value="1"/>
</dbReference>
<comment type="cofactor">
    <cofactor evidence="1">
        <name>Zn(2+)</name>
        <dbReference type="ChEBI" id="CHEBI:29105"/>
    </cofactor>
</comment>
<organism evidence="6 7">
    <name type="scientific">Oryzicola mucosus</name>
    <dbReference type="NCBI Taxonomy" id="2767425"/>
    <lineage>
        <taxon>Bacteria</taxon>
        <taxon>Pseudomonadati</taxon>
        <taxon>Pseudomonadota</taxon>
        <taxon>Alphaproteobacteria</taxon>
        <taxon>Hyphomicrobiales</taxon>
        <taxon>Phyllobacteriaceae</taxon>
        <taxon>Oryzicola</taxon>
    </lineage>
</organism>
<evidence type="ECO:0000256" key="1">
    <source>
        <dbReference type="ARBA" id="ARBA00001947"/>
    </source>
</evidence>
<feature type="domain" description="Metallo-beta-lactamase" evidence="5">
    <location>
        <begin position="26"/>
        <end position="235"/>
    </location>
</feature>
<keyword evidence="2" id="KW-0479">Metal-binding</keyword>
<name>A0A8J6U3U7_9HYPH</name>
<dbReference type="InterPro" id="IPR001279">
    <property type="entry name" value="Metallo-B-lactamas"/>
</dbReference>
<proteinExistence type="predicted"/>